<organism evidence="2 3">
    <name type="scientific">Steinernema glaseri</name>
    <dbReference type="NCBI Taxonomy" id="37863"/>
    <lineage>
        <taxon>Eukaryota</taxon>
        <taxon>Metazoa</taxon>
        <taxon>Ecdysozoa</taxon>
        <taxon>Nematoda</taxon>
        <taxon>Chromadorea</taxon>
        <taxon>Rhabditida</taxon>
        <taxon>Tylenchina</taxon>
        <taxon>Panagrolaimomorpha</taxon>
        <taxon>Strongyloidoidea</taxon>
        <taxon>Steinernematidae</taxon>
        <taxon>Steinernema</taxon>
    </lineage>
</organism>
<dbReference type="Proteomes" id="UP000095287">
    <property type="component" value="Unplaced"/>
</dbReference>
<feature type="compositionally biased region" description="Basic and acidic residues" evidence="1">
    <location>
        <begin position="168"/>
        <end position="180"/>
    </location>
</feature>
<accession>A0A1I7Z016</accession>
<evidence type="ECO:0000256" key="1">
    <source>
        <dbReference type="SAM" id="MobiDB-lite"/>
    </source>
</evidence>
<dbReference type="WBParaSite" id="L893_g21561.t1">
    <property type="protein sequence ID" value="L893_g21561.t1"/>
    <property type="gene ID" value="L893_g21561"/>
</dbReference>
<feature type="region of interest" description="Disordered" evidence="1">
    <location>
        <begin position="463"/>
        <end position="488"/>
    </location>
</feature>
<keyword evidence="2" id="KW-1185">Reference proteome</keyword>
<evidence type="ECO:0000313" key="3">
    <source>
        <dbReference type="WBParaSite" id="L893_g21561.t1"/>
    </source>
</evidence>
<sequence length="488" mass="54738">MKRERNSRSVHFAENDRSRREESPSSRRSRRRSVEVKCRVEKPRRRSATEPSSRSRTPLSIKEAAMRSLDGVADLPSSKRERRVSVTPEVKQMARGFLRGTTEAECKYSCPKGKCEKKASPKCSKQRKNACRDCSPPPSEEAIRSAVRDAYATPYVRGKADTSPPPSEEERRHALEDAEKTPFPPSSSVLGRHSSSSGRPHVNFAEGATGSTRRSSHRRSSTKAYEGEGLLYQRNECRCSSSSSRRDPDDRVSVTFTRQELITLLDSMKKSTHKITVVLKSDRVTNVLPDNCGAEIRGSLHSHVILIAPSGGDCYLMTSKDSYYTSDEEPKVPAHSPKSVPSTLHSSSSQEERLRSPPVCPAHGHPQSPFCPPSSAPSENVWLEMNRLLKAQIQRNQRLAEILSPVRKREQQLLAEKKKHATQKQNIRRKFSITNGFKSKAFQSTPKNRSRISASINRWQKEISRRRPAAVLPSSPNGADKVKTEPLH</sequence>
<feature type="compositionally biased region" description="Low complexity" evidence="1">
    <location>
        <begin position="186"/>
        <end position="197"/>
    </location>
</feature>
<evidence type="ECO:0000313" key="2">
    <source>
        <dbReference type="Proteomes" id="UP000095287"/>
    </source>
</evidence>
<reference evidence="3" key="1">
    <citation type="submission" date="2016-11" db="UniProtKB">
        <authorList>
            <consortium name="WormBaseParasite"/>
        </authorList>
    </citation>
    <scope>IDENTIFICATION</scope>
</reference>
<feature type="compositionally biased region" description="Basic and acidic residues" evidence="1">
    <location>
        <begin position="1"/>
        <end position="25"/>
    </location>
</feature>
<feature type="compositionally biased region" description="Polar residues" evidence="1">
    <location>
        <begin position="339"/>
        <end position="349"/>
    </location>
</feature>
<feature type="region of interest" description="Disordered" evidence="1">
    <location>
        <begin position="110"/>
        <end position="227"/>
    </location>
</feature>
<feature type="region of interest" description="Disordered" evidence="1">
    <location>
        <begin position="325"/>
        <end position="374"/>
    </location>
</feature>
<name>A0A1I7Z016_9BILA</name>
<dbReference type="AlphaFoldDB" id="A0A1I7Z016"/>
<protein>
    <submittedName>
        <fullName evidence="3">Doublecortin domain-containing protein</fullName>
    </submittedName>
</protein>
<feature type="compositionally biased region" description="Polar residues" evidence="1">
    <location>
        <begin position="49"/>
        <end position="58"/>
    </location>
</feature>
<feature type="compositionally biased region" description="Basic and acidic residues" evidence="1">
    <location>
        <begin position="32"/>
        <end position="41"/>
    </location>
</feature>
<proteinExistence type="predicted"/>
<feature type="region of interest" description="Disordered" evidence="1">
    <location>
        <begin position="1"/>
        <end position="88"/>
    </location>
</feature>